<feature type="domain" description="Sec16 N-terminal" evidence="14">
    <location>
        <begin position="257"/>
        <end position="459"/>
    </location>
</feature>
<dbReference type="InterPro" id="IPR024468">
    <property type="entry name" value="Sec16_N"/>
</dbReference>
<feature type="region of interest" description="Disordered" evidence="11">
    <location>
        <begin position="1"/>
        <end position="129"/>
    </location>
</feature>
<dbReference type="GO" id="GO:0070971">
    <property type="term" value="C:endoplasmic reticulum exit site"/>
    <property type="evidence" value="ECO:0007669"/>
    <property type="project" value="TreeGrafter"/>
</dbReference>
<feature type="compositionally biased region" description="Basic and acidic residues" evidence="11">
    <location>
        <begin position="773"/>
        <end position="792"/>
    </location>
</feature>
<feature type="region of interest" description="Disordered" evidence="11">
    <location>
        <begin position="391"/>
        <end position="467"/>
    </location>
</feature>
<dbReference type="GO" id="GO:0015031">
    <property type="term" value="P:protein transport"/>
    <property type="evidence" value="ECO:0007669"/>
    <property type="project" value="UniProtKB-KW"/>
</dbReference>
<dbReference type="GO" id="GO:0006914">
    <property type="term" value="P:autophagy"/>
    <property type="evidence" value="ECO:0007669"/>
    <property type="project" value="UniProtKB-KW"/>
</dbReference>
<comment type="subcellular location">
    <subcellularLocation>
        <location evidence="1">Endoplasmic reticulum membrane</location>
        <topology evidence="1">Peripheral membrane protein</topology>
        <orientation evidence="1">Cytoplasmic side</orientation>
    </subcellularLocation>
</comment>
<dbReference type="Pfam" id="PF12931">
    <property type="entry name" value="TPR_Sec16"/>
    <property type="match status" value="1"/>
</dbReference>
<feature type="region of interest" description="Disordered" evidence="11">
    <location>
        <begin position="205"/>
        <end position="227"/>
    </location>
</feature>
<dbReference type="InterPro" id="IPR024340">
    <property type="entry name" value="Sec16_CCD"/>
</dbReference>
<evidence type="ECO:0000259" key="12">
    <source>
        <dbReference type="Pfam" id="PF12931"/>
    </source>
</evidence>
<feature type="domain" description="Sec16 Sec23-binding" evidence="12">
    <location>
        <begin position="1150"/>
        <end position="1453"/>
    </location>
</feature>
<feature type="compositionally biased region" description="Polar residues" evidence="11">
    <location>
        <begin position="1951"/>
        <end position="1960"/>
    </location>
</feature>
<feature type="region of interest" description="Disordered" evidence="11">
    <location>
        <begin position="249"/>
        <end position="331"/>
    </location>
</feature>
<feature type="compositionally biased region" description="Basic and acidic residues" evidence="11">
    <location>
        <begin position="1759"/>
        <end position="1789"/>
    </location>
</feature>
<dbReference type="CDD" id="cd09233">
    <property type="entry name" value="ACE1-Sec16-like"/>
    <property type="match status" value="1"/>
</dbReference>
<feature type="compositionally biased region" description="Pro residues" evidence="11">
    <location>
        <begin position="29"/>
        <end position="43"/>
    </location>
</feature>
<evidence type="ECO:0000256" key="2">
    <source>
        <dbReference type="ARBA" id="ARBA00005927"/>
    </source>
</evidence>
<sequence>MAFDAPHASWHPALMPNSASYLGQHPRQQTPPPPPPPHAPAPEAPVSKESNNIPSLQEAAHNPFDQNAADDAWFPQYDAGGEQRPADEEVAQQAQEQQTTQPPEAEATQEAPAGTQEQAADASGNANKHLSTVSFTRTVSHEFNWNDDEDTEFNLPRTETDPFKFMPPNDRTNSFPVVPPLQSPHVAEVEHPLSANPAEDIVQEVERQDEREEAEEAHKGIASAFEDVDDDDFLADLQNGSEQQQYIGGDVLGSSEEASHARYSEGLPLFAGDADTNTSANTGADEASHREEGLAANFEADNDDFFSHVQDSAPAETQEPEPAPLERKSTMQVLDNMGMGKATSDMVTVEESPEDERMNDGAPHAEGIAPEQEAGVDLDAKWKEVFAEDEDEDFLLDDTSEEKGVDPAAFFGDDDEGFLEDEDEPATQPAEMTPAPISPPVTAAPAQPVKNRYLPTGQSTAASTPANPYLPAASPFAVQPTAPFPLAAPASVPPMASGLPYGAPPPRPEPNKTQSFVDKKGSYQSPYDLPMEVVKPRKRVSMQNLQRTPVAPQTPPVGPPASARSTSMYAQAPPPPNAAGSIGSLSPPPSSHGPHTAAGAPKAVHPKAKEAFFEDLPVVAKPRPASRHSAKGLTSPSQPSPHGPPPTSHPPPHAAPLPAAQYPPQQSMVSPPPSTPAIPNLVAPGRVSPYAPLESSPNLVPSIPPAQTSRYSPAPPTAPHLNGVIHPAPPSRYSPAPPVSRPHSAGYAAASIGPAPPVLPHQPRTSSPLAHFEISHDRSRLSGDSGHLDRRGSSTYEQRLHRVPSLPPTREVEEEEGAAEPQAPGQGMVSPPFAEQRHAIPYRPRQTPPPPALTPQASLSPPKRVRPNYSPSPMGAPQNFAPPQRSQTQSPGALYGRSTGPRPVDPIPRPSSVHEPTSPRTAAPLATFPQPAAAGQPSPAETRRRGLSQNLNLVAPTDGREHDPLQRWKGVPIIAWGVGGTVVTSFPKDVPRYGMGHSAPMIIRSPGEVKVQTIKDLEPLEDRLSKFPGPLKGKSKKKETLAWLTAGIETLEANLPGNLAFQAHMSHEDKRAEERVLLWKILRLFVEHDGVLDGNPTVEQAVREILSPNLAAKGPESPLLTTGANIGSLAGSGATTMHADAVDPSSIEELRNYLLLGDREKAVWAAADKRLWGHAMLIANTVSQDLYKQVTQEFVKKEVNSPGHNNESLAALYEVLSGNHEDCVDELVPVHARAGLQLLAKDSGIGAAKDVAEGLDKWRETLSLILSNRSADDTRAMKSLGELLSSYGRAEAAHICFIFAKNQAVFGGLDDPNANFVLVGSDHRGQAEQFAKEVEPLLLSEVYEYGLSLAGGSNVPLNTAHLAGYKYQHALTLAEYGFKDKALQYCDAILNAVAAQTRRSPYHHILLEMAVEDLSKRLKLAPKEGSNSWIPKPSMNKVSDSVWNRFNKFVAGDDNDSSGQGSPTHGVESGPFARIGGGTPTISRSPSAAGLETFGTVPGYPMVTGPVAPQIPPAASTRTASRYAPAAQSAPAAASPYEPSAYAPRSSMERTSSEINRSSFEMSRPSMEMQQPSYTNAYTPNNVSSLAQGFHPANGTTGLGLSSLSRESSYMPVSQQESYPPQPPPFTSASSGYQPRGQLHGKDDDSGPNGTYFPSPSPAGADNVTPAAGYQPPYHGYEPPSFTPQQEAPQEVPAEAKDEPRESNGGYEAPSYQPYGYEPPSYQPDLAPADDDSDEESKPKPKKRGPMYDDDDDDLVVAKTREKTKEEKDRENAEMFRKVAEEEAKRAQEAAKSQPRKGWLGGWFGGKKESTSPEPQQQASGTPGKPIRAKLGEANSFYYDPEQKRWVNKNASADDQVKKTATPPPPRGPSGGSASARSTPPPPASHHLDGGGAGRASAPPGGPPRTVSVTSAPGGGPAAGGPLEKLAPGGPPSMMRSGSNTSAVSGPPSRPTTSMSNASSIDDLLGAAGPRAKGAAKKKKGGRYVDVMAKP</sequence>
<reference evidence="15" key="1">
    <citation type="submission" date="2022-07" db="EMBL/GenBank/DDBJ databases">
        <title>Fungi with potential for degradation of polypropylene.</title>
        <authorList>
            <person name="Gostincar C."/>
        </authorList>
    </citation>
    <scope>NUCLEOTIDE SEQUENCE</scope>
    <source>
        <strain evidence="15">EXF-13287</strain>
    </source>
</reference>
<evidence type="ECO:0000256" key="8">
    <source>
        <dbReference type="ARBA" id="ARBA00023136"/>
    </source>
</evidence>
<feature type="compositionally biased region" description="Polar residues" evidence="11">
    <location>
        <begin position="456"/>
        <end position="466"/>
    </location>
</feature>
<comment type="caution">
    <text evidence="15">The sequence shown here is derived from an EMBL/GenBank/DDBJ whole genome shotgun (WGS) entry which is preliminary data.</text>
</comment>
<evidence type="ECO:0000256" key="10">
    <source>
        <dbReference type="RuleBase" id="RU364101"/>
    </source>
</evidence>
<evidence type="ECO:0000259" key="13">
    <source>
        <dbReference type="Pfam" id="PF12932"/>
    </source>
</evidence>
<feature type="region of interest" description="Disordered" evidence="11">
    <location>
        <begin position="481"/>
        <end position="945"/>
    </location>
</feature>
<dbReference type="InterPro" id="IPR024298">
    <property type="entry name" value="Sec16_Sec23-bd"/>
</dbReference>
<feature type="compositionally biased region" description="Acidic residues" evidence="11">
    <location>
        <begin position="391"/>
        <end position="400"/>
    </location>
</feature>
<feature type="region of interest" description="Disordered" evidence="11">
    <location>
        <begin position="147"/>
        <end position="186"/>
    </location>
</feature>
<protein>
    <recommendedName>
        <fullName evidence="10">Protein transport protein sec16</fullName>
    </recommendedName>
</protein>
<dbReference type="Pfam" id="PF12935">
    <property type="entry name" value="Sec16_N"/>
    <property type="match status" value="1"/>
</dbReference>
<feature type="compositionally biased region" description="Pro residues" evidence="11">
    <location>
        <begin position="638"/>
        <end position="655"/>
    </location>
</feature>
<feature type="compositionally biased region" description="Polar residues" evidence="11">
    <location>
        <begin position="695"/>
        <end position="711"/>
    </location>
</feature>
<keyword evidence="5 10" id="KW-0931">ER-Golgi transport</keyword>
<evidence type="ECO:0000256" key="5">
    <source>
        <dbReference type="ARBA" id="ARBA00022892"/>
    </source>
</evidence>
<keyword evidence="4 10" id="KW-0256">Endoplasmic reticulum</keyword>
<feature type="region of interest" description="Disordered" evidence="11">
    <location>
        <begin position="1511"/>
        <end position="1580"/>
    </location>
</feature>
<evidence type="ECO:0000256" key="7">
    <source>
        <dbReference type="ARBA" id="ARBA00023006"/>
    </source>
</evidence>
<keyword evidence="3 10" id="KW-0813">Transport</keyword>
<dbReference type="PANTHER" id="PTHR13402:SF6">
    <property type="entry name" value="SECRETORY 16, ISOFORM I"/>
    <property type="match status" value="1"/>
</dbReference>
<name>A0AA38VEJ6_9PEZI</name>
<keyword evidence="6 10" id="KW-0653">Protein transport</keyword>
<feature type="region of interest" description="Disordered" evidence="11">
    <location>
        <begin position="1597"/>
        <end position="1991"/>
    </location>
</feature>
<evidence type="ECO:0000313" key="16">
    <source>
        <dbReference type="Proteomes" id="UP001174691"/>
    </source>
</evidence>
<evidence type="ECO:0000256" key="1">
    <source>
        <dbReference type="ARBA" id="ARBA00004397"/>
    </source>
</evidence>
<evidence type="ECO:0000256" key="9">
    <source>
        <dbReference type="ARBA" id="ARBA00024687"/>
    </source>
</evidence>
<dbReference type="GO" id="GO:0012507">
    <property type="term" value="C:ER to Golgi transport vesicle membrane"/>
    <property type="evidence" value="ECO:0007669"/>
    <property type="project" value="TreeGrafter"/>
</dbReference>
<feature type="compositionally biased region" description="Low complexity" evidence="11">
    <location>
        <begin position="929"/>
        <end position="940"/>
    </location>
</feature>
<dbReference type="GO" id="GO:0005789">
    <property type="term" value="C:endoplasmic reticulum membrane"/>
    <property type="evidence" value="ECO:0007669"/>
    <property type="project" value="UniProtKB-SubCell"/>
</dbReference>
<feature type="region of interest" description="Disordered" evidence="11">
    <location>
        <begin position="1452"/>
        <end position="1490"/>
    </location>
</feature>
<evidence type="ECO:0000256" key="4">
    <source>
        <dbReference type="ARBA" id="ARBA00022824"/>
    </source>
</evidence>
<dbReference type="GO" id="GO:0016192">
    <property type="term" value="P:vesicle-mediated transport"/>
    <property type="evidence" value="ECO:0007669"/>
    <property type="project" value="UniProtKB-KW"/>
</dbReference>
<organism evidence="15 16">
    <name type="scientific">Coniochaeta hoffmannii</name>
    <dbReference type="NCBI Taxonomy" id="91930"/>
    <lineage>
        <taxon>Eukaryota</taxon>
        <taxon>Fungi</taxon>
        <taxon>Dikarya</taxon>
        <taxon>Ascomycota</taxon>
        <taxon>Pezizomycotina</taxon>
        <taxon>Sordariomycetes</taxon>
        <taxon>Sordariomycetidae</taxon>
        <taxon>Coniochaetales</taxon>
        <taxon>Coniochaetaceae</taxon>
        <taxon>Coniochaeta</taxon>
    </lineage>
</organism>
<feature type="compositionally biased region" description="Acidic residues" evidence="11">
    <location>
        <begin position="412"/>
        <end position="425"/>
    </location>
</feature>
<feature type="region of interest" description="Disordered" evidence="11">
    <location>
        <begin position="345"/>
        <end position="375"/>
    </location>
</feature>
<feature type="compositionally biased region" description="Low complexity" evidence="11">
    <location>
        <begin position="656"/>
        <end position="669"/>
    </location>
</feature>
<evidence type="ECO:0000256" key="11">
    <source>
        <dbReference type="SAM" id="MobiDB-lite"/>
    </source>
</evidence>
<dbReference type="FunFam" id="1.25.40.1030:FF:000008">
    <property type="entry name" value="Protein transport protein sec16"/>
    <property type="match status" value="1"/>
</dbReference>
<keyword evidence="7 10" id="KW-0072">Autophagy</keyword>
<evidence type="ECO:0000256" key="3">
    <source>
        <dbReference type="ARBA" id="ARBA00022448"/>
    </source>
</evidence>
<feature type="compositionally biased region" description="Low complexity" evidence="11">
    <location>
        <begin position="1520"/>
        <end position="1546"/>
    </location>
</feature>
<dbReference type="PANTHER" id="PTHR13402">
    <property type="entry name" value="RGPR-RELATED"/>
    <property type="match status" value="1"/>
</dbReference>
<accession>A0AA38VEJ6</accession>
<evidence type="ECO:0000259" key="14">
    <source>
        <dbReference type="Pfam" id="PF12935"/>
    </source>
</evidence>
<evidence type="ECO:0000256" key="6">
    <source>
        <dbReference type="ARBA" id="ARBA00022927"/>
    </source>
</evidence>
<feature type="compositionally biased region" description="Pro residues" evidence="11">
    <location>
        <begin position="727"/>
        <end position="740"/>
    </location>
</feature>
<keyword evidence="8 10" id="KW-0472">Membrane</keyword>
<dbReference type="EMBL" id="JANBVN010000100">
    <property type="protein sequence ID" value="KAJ9144375.1"/>
    <property type="molecule type" value="Genomic_DNA"/>
</dbReference>
<feature type="compositionally biased region" description="Polar residues" evidence="11">
    <location>
        <begin position="1812"/>
        <end position="1821"/>
    </location>
</feature>
<feature type="domain" description="Sec16 central conserved" evidence="13">
    <location>
        <begin position="971"/>
        <end position="1090"/>
    </location>
</feature>
<feature type="compositionally biased region" description="Low complexity" evidence="11">
    <location>
        <begin position="91"/>
        <end position="120"/>
    </location>
</feature>
<dbReference type="Gene3D" id="1.25.40.1030">
    <property type="match status" value="1"/>
</dbReference>
<dbReference type="Proteomes" id="UP001174691">
    <property type="component" value="Unassembled WGS sequence"/>
</dbReference>
<feature type="compositionally biased region" description="Polar residues" evidence="11">
    <location>
        <begin position="1568"/>
        <end position="1580"/>
    </location>
</feature>
<dbReference type="GO" id="GO:0070973">
    <property type="term" value="P:protein localization to endoplasmic reticulum exit site"/>
    <property type="evidence" value="ECO:0007669"/>
    <property type="project" value="TreeGrafter"/>
</dbReference>
<comment type="similarity">
    <text evidence="2 10">Belongs to the SEC16 family.</text>
</comment>
<proteinExistence type="inferred from homology"/>
<comment type="function">
    <text evidence="9 10">Involved in the initiation of assembly of the COPII coat required for the formation of transport vesicles from the endoplasmic reticulum (ER) and the selection of cargo molecules. Also involved in autophagy.</text>
</comment>
<dbReference type="Pfam" id="PF12932">
    <property type="entry name" value="Sec16"/>
    <property type="match status" value="1"/>
</dbReference>
<dbReference type="GO" id="GO:0007030">
    <property type="term" value="P:Golgi organization"/>
    <property type="evidence" value="ECO:0007669"/>
    <property type="project" value="TreeGrafter"/>
</dbReference>
<keyword evidence="16" id="KW-1185">Reference proteome</keyword>
<gene>
    <name evidence="15" type="ORF">NKR19_g6490</name>
</gene>
<evidence type="ECO:0000313" key="15">
    <source>
        <dbReference type="EMBL" id="KAJ9144375.1"/>
    </source>
</evidence>